<dbReference type="InterPro" id="IPR011990">
    <property type="entry name" value="TPR-like_helical_dom_sf"/>
</dbReference>
<dbReference type="EMBL" id="VSSQ01144315">
    <property type="protein sequence ID" value="MPN64009.1"/>
    <property type="molecule type" value="Genomic_DNA"/>
</dbReference>
<feature type="domain" description="Cytochrome c-type biogenesis protein H TPR" evidence="8">
    <location>
        <begin position="18"/>
        <end position="119"/>
    </location>
</feature>
<dbReference type="InterPro" id="IPR019734">
    <property type="entry name" value="TPR_rpt"/>
</dbReference>
<dbReference type="SMART" id="SM00028">
    <property type="entry name" value="TPR"/>
    <property type="match status" value="2"/>
</dbReference>
<protein>
    <recommendedName>
        <fullName evidence="8">Cytochrome c-type biogenesis protein H TPR domain-containing protein</fullName>
    </recommendedName>
</protein>
<evidence type="ECO:0000313" key="9">
    <source>
        <dbReference type="EMBL" id="MPN64009.1"/>
    </source>
</evidence>
<dbReference type="GO" id="GO:0005052">
    <property type="term" value="F:peroxisome matrix targeting signal-1 binding"/>
    <property type="evidence" value="ECO:0007669"/>
    <property type="project" value="TreeGrafter"/>
</dbReference>
<keyword evidence="7" id="KW-0576">Peroxisome</keyword>
<comment type="caution">
    <text evidence="9">The sequence shown here is derived from an EMBL/GenBank/DDBJ whole genome shotgun (WGS) entry which is preliminary data.</text>
</comment>
<evidence type="ECO:0000256" key="1">
    <source>
        <dbReference type="ARBA" id="ARBA00004275"/>
    </source>
</evidence>
<dbReference type="GO" id="GO:0005829">
    <property type="term" value="C:cytosol"/>
    <property type="evidence" value="ECO:0007669"/>
    <property type="project" value="TreeGrafter"/>
</dbReference>
<dbReference type="AlphaFoldDB" id="A0A645JMN4"/>
<evidence type="ECO:0000256" key="3">
    <source>
        <dbReference type="ARBA" id="ARBA00005348"/>
    </source>
</evidence>
<evidence type="ECO:0000259" key="8">
    <source>
        <dbReference type="Pfam" id="PF23914"/>
    </source>
</evidence>
<dbReference type="InterPro" id="IPR056413">
    <property type="entry name" value="TPR_CcmH_CycH"/>
</dbReference>
<evidence type="ECO:0000256" key="2">
    <source>
        <dbReference type="ARBA" id="ARBA00004496"/>
    </source>
</evidence>
<keyword evidence="5" id="KW-0677">Repeat</keyword>
<evidence type="ECO:0000256" key="5">
    <source>
        <dbReference type="ARBA" id="ARBA00022737"/>
    </source>
</evidence>
<accession>A0A645JMN4</accession>
<dbReference type="Pfam" id="PF23914">
    <property type="entry name" value="TPR_CcmH_CycH"/>
    <property type="match status" value="1"/>
</dbReference>
<evidence type="ECO:0000256" key="6">
    <source>
        <dbReference type="ARBA" id="ARBA00022803"/>
    </source>
</evidence>
<evidence type="ECO:0000256" key="7">
    <source>
        <dbReference type="ARBA" id="ARBA00023140"/>
    </source>
</evidence>
<sequence>MLRGQPSAAVSILEQAVLYDPKLANAWINLGHAHLRNRDVGRAIPALEKSLTLAPKALDAQLYLAQAYLSIRDAAKARAYAETILTQHPELPAALGIATLANLMVGDSQRAASAFVRLRKHDSRVAENIRAQALAASLPGAAALPSP</sequence>
<name>A0A645JMN4_9ZZZZ</name>
<keyword evidence="6" id="KW-0802">TPR repeat</keyword>
<proteinExistence type="inferred from homology"/>
<dbReference type="InterPro" id="IPR024111">
    <property type="entry name" value="PEX5/PEX5L"/>
</dbReference>
<comment type="similarity">
    <text evidence="3">Belongs to the peroxisomal targeting signal receptor family.</text>
</comment>
<organism evidence="9">
    <name type="scientific">bioreactor metagenome</name>
    <dbReference type="NCBI Taxonomy" id="1076179"/>
    <lineage>
        <taxon>unclassified sequences</taxon>
        <taxon>metagenomes</taxon>
        <taxon>ecological metagenomes</taxon>
    </lineage>
</organism>
<evidence type="ECO:0000256" key="4">
    <source>
        <dbReference type="ARBA" id="ARBA00022490"/>
    </source>
</evidence>
<comment type="subcellular location">
    <subcellularLocation>
        <location evidence="2">Cytoplasm</location>
    </subcellularLocation>
    <subcellularLocation>
        <location evidence="1">Peroxisome</location>
    </subcellularLocation>
</comment>
<reference evidence="9" key="1">
    <citation type="submission" date="2019-08" db="EMBL/GenBank/DDBJ databases">
        <authorList>
            <person name="Kucharzyk K."/>
            <person name="Murdoch R.W."/>
            <person name="Higgins S."/>
            <person name="Loffler F."/>
        </authorList>
    </citation>
    <scope>NUCLEOTIDE SEQUENCE</scope>
</reference>
<dbReference type="PANTHER" id="PTHR10130:SF0">
    <property type="entry name" value="GH08708P"/>
    <property type="match status" value="1"/>
</dbReference>
<dbReference type="SUPFAM" id="SSF48452">
    <property type="entry name" value="TPR-like"/>
    <property type="match status" value="1"/>
</dbReference>
<dbReference type="GO" id="GO:0016560">
    <property type="term" value="P:protein import into peroxisome matrix, docking"/>
    <property type="evidence" value="ECO:0007669"/>
    <property type="project" value="TreeGrafter"/>
</dbReference>
<keyword evidence="4" id="KW-0963">Cytoplasm</keyword>
<gene>
    <name evidence="9" type="ORF">SDC9_211778</name>
</gene>
<dbReference type="Gene3D" id="1.25.40.10">
    <property type="entry name" value="Tetratricopeptide repeat domain"/>
    <property type="match status" value="1"/>
</dbReference>
<dbReference type="GO" id="GO:0005778">
    <property type="term" value="C:peroxisomal membrane"/>
    <property type="evidence" value="ECO:0007669"/>
    <property type="project" value="TreeGrafter"/>
</dbReference>
<dbReference type="PANTHER" id="PTHR10130">
    <property type="entry name" value="PEROXISOMAL TARGETING SIGNAL 1 RECEPTOR PEX5"/>
    <property type="match status" value="1"/>
</dbReference>
<dbReference type="PROSITE" id="PS50005">
    <property type="entry name" value="TPR"/>
    <property type="match status" value="1"/>
</dbReference>